<comment type="cofactor">
    <cofactor evidence="15">
        <name>[4Fe-4S] cluster</name>
        <dbReference type="ChEBI" id="CHEBI:49883"/>
    </cofactor>
    <text evidence="15">Binds 1 [4Fe-4S] cluster. The cluster is coordinated with 3 cysteines and an exchangeable S-adenosyl-L-methionine.</text>
</comment>
<keyword evidence="12" id="KW-0012">Acyltransferase</keyword>
<dbReference type="SUPFAM" id="SSF55729">
    <property type="entry name" value="Acyl-CoA N-acyltransferases (Nat)"/>
    <property type="match status" value="1"/>
</dbReference>
<dbReference type="AlphaFoldDB" id="A0A7J4IWP0"/>
<dbReference type="InterPro" id="IPR039661">
    <property type="entry name" value="ELP3"/>
</dbReference>
<reference evidence="18" key="3">
    <citation type="submission" date="2021-05" db="EMBL/GenBank/DDBJ databases">
        <title>Protein family content uncovers lineage relationships and bacterial pathway maintenance mechanisms in DPANN archaea.</title>
        <authorList>
            <person name="Castelle C.J."/>
            <person name="Meheust R."/>
            <person name="Jaffe A.L."/>
            <person name="Seitz K."/>
            <person name="Gong X."/>
            <person name="Baker B.J."/>
            <person name="Banfield J.F."/>
        </authorList>
    </citation>
    <scope>NUCLEOTIDE SEQUENCE</scope>
    <source>
        <strain evidence="18">RIFCSPHIGHO2_01_FULL_GW2011_AR10_43_9</strain>
    </source>
</reference>
<evidence type="ECO:0000256" key="11">
    <source>
        <dbReference type="ARBA" id="ARBA00023014"/>
    </source>
</evidence>
<dbReference type="SMART" id="SM00729">
    <property type="entry name" value="Elp3"/>
    <property type="match status" value="1"/>
</dbReference>
<comment type="pathway">
    <text evidence="1">tRNA modification.</text>
</comment>
<keyword evidence="6" id="KW-0949">S-adenosyl-L-methionine</keyword>
<keyword evidence="4" id="KW-0820">tRNA-binding</keyword>
<evidence type="ECO:0000256" key="6">
    <source>
        <dbReference type="ARBA" id="ARBA00022691"/>
    </source>
</evidence>
<dbReference type="GO" id="GO:0002926">
    <property type="term" value="P:tRNA wobble base 5-methoxycarbonylmethyl-2-thiouridinylation"/>
    <property type="evidence" value="ECO:0007669"/>
    <property type="project" value="TreeGrafter"/>
</dbReference>
<dbReference type="Proteomes" id="UP000577419">
    <property type="component" value="Unassembled WGS sequence"/>
</dbReference>
<dbReference type="Pfam" id="PF16199">
    <property type="entry name" value="Radical_SAM_C"/>
    <property type="match status" value="1"/>
</dbReference>
<organism evidence="17 19">
    <name type="scientific">Candidatus Iainarchaeum sp</name>
    <dbReference type="NCBI Taxonomy" id="3101447"/>
    <lineage>
        <taxon>Archaea</taxon>
        <taxon>Candidatus Iainarchaeota</taxon>
        <taxon>Candidatus Iainarchaeia</taxon>
        <taxon>Candidatus Iainarchaeales</taxon>
        <taxon>Candidatus Iainarchaeaceae</taxon>
        <taxon>Candidatus Iainarchaeum</taxon>
    </lineage>
</organism>
<accession>A0A7J4IWP0</accession>
<dbReference type="InterPro" id="IPR007197">
    <property type="entry name" value="rSAM"/>
</dbReference>
<dbReference type="Gene3D" id="3.20.20.70">
    <property type="entry name" value="Aldolase class I"/>
    <property type="match status" value="1"/>
</dbReference>
<evidence type="ECO:0000256" key="1">
    <source>
        <dbReference type="ARBA" id="ARBA00005217"/>
    </source>
</evidence>
<feature type="binding site" evidence="15">
    <location>
        <position position="91"/>
    </location>
    <ligand>
        <name>[4Fe-4S] cluster</name>
        <dbReference type="ChEBI" id="CHEBI:49883"/>
        <note>4Fe-4S-S-AdoMet</note>
    </ligand>
</feature>
<keyword evidence="5" id="KW-0808">Transferase</keyword>
<keyword evidence="11 15" id="KW-0411">Iron-sulfur</keyword>
<dbReference type="InterPro" id="IPR056591">
    <property type="entry name" value="ELP3-like_N"/>
</dbReference>
<dbReference type="SFLD" id="SFLDF00344">
    <property type="entry name" value="ELP3-like"/>
    <property type="match status" value="1"/>
</dbReference>
<dbReference type="PIRSF" id="PIRSF005669">
    <property type="entry name" value="Hist_AcTrfase_ELP3"/>
    <property type="match status" value="1"/>
</dbReference>
<evidence type="ECO:0000256" key="14">
    <source>
        <dbReference type="ARBA" id="ARBA00047372"/>
    </source>
</evidence>
<dbReference type="Proteomes" id="UP000683213">
    <property type="component" value="Unassembled WGS sequence"/>
</dbReference>
<dbReference type="EMBL" id="JAGVWF010000037">
    <property type="protein sequence ID" value="MBS3059314.1"/>
    <property type="molecule type" value="Genomic_DNA"/>
</dbReference>
<comment type="caution">
    <text evidence="17">The sequence shown here is derived from an EMBL/GenBank/DDBJ whole genome shotgun (WGS) entry which is preliminary data.</text>
</comment>
<evidence type="ECO:0000256" key="15">
    <source>
        <dbReference type="PIRSR" id="PIRSR005669-1"/>
    </source>
</evidence>
<name>A0A7J4IWP0_9ARCH</name>
<protein>
    <recommendedName>
        <fullName evidence="13">tRNA carboxymethyluridine synthase</fullName>
        <ecNumber evidence="13">2.3.1.311</ecNumber>
    </recommendedName>
</protein>
<evidence type="ECO:0000256" key="4">
    <source>
        <dbReference type="ARBA" id="ARBA00022555"/>
    </source>
</evidence>
<dbReference type="SUPFAM" id="SSF102114">
    <property type="entry name" value="Radical SAM enzymes"/>
    <property type="match status" value="1"/>
</dbReference>
<dbReference type="CDD" id="cd01335">
    <property type="entry name" value="Radical_SAM"/>
    <property type="match status" value="1"/>
</dbReference>
<comment type="similarity">
    <text evidence="2">Belongs to the ELP3 family.</text>
</comment>
<dbReference type="GO" id="GO:0005737">
    <property type="term" value="C:cytoplasm"/>
    <property type="evidence" value="ECO:0007669"/>
    <property type="project" value="TreeGrafter"/>
</dbReference>
<evidence type="ECO:0000256" key="9">
    <source>
        <dbReference type="ARBA" id="ARBA00022884"/>
    </source>
</evidence>
<evidence type="ECO:0000259" key="16">
    <source>
        <dbReference type="PROSITE" id="PS51918"/>
    </source>
</evidence>
<keyword evidence="7" id="KW-0819">tRNA processing</keyword>
<dbReference type="GO" id="GO:0046872">
    <property type="term" value="F:metal ion binding"/>
    <property type="evidence" value="ECO:0007669"/>
    <property type="project" value="UniProtKB-KW"/>
</dbReference>
<sequence length="530" mass="60498">MAKQMLALNRILSEVREGSIQSQFQLNKVKIRAARKFGLKQLPTNAEIIAEASEEDRRAFQRILSRKPVRSISGVTVVAVMTKPYGCVAKCIYCPSSLVPGKETPKSYTGFEPSTRRGMMFNFNPYRIVENRLKQYREINNFSPKIELILQGGTFTALPFSHQKYFVKRCFDAVLGKTTSSLSEAKSLAEHSQNRVVGLTIETRPDWCKEKEINRMLSYGVTRVELGVQNPDNEIYRRSNRGHTVEDVVESTQLLKDSSLKVLYHLMPGLPGSTPEADLRNFRKVFSEQEFLPDMVKIYPCLVIDGTPLHRLWEKGLFEPLSTEKAAKLVARLKEFIPRYVRVMRIQRDIPSNLVAGGVKKTNLRQLVEKELEAKGIKCNCIRCREIGFKNLKHSEVEGLAPELLREDYNASKGSEVFLSFEDKKSNALFGFCRLRIPFKPFRKEITPKTALLRELHVYSKALELSLKPSNGEFQHRGFGQKLVLEAERIAREEFDCNKIVVIAGIGVKQYYREKIGYANEGVYVSKSLQ</sequence>
<dbReference type="PANTHER" id="PTHR11135:SF7">
    <property type="entry name" value="TRNA URIDINE(34) ACETYLTRANSFERASE"/>
    <property type="match status" value="1"/>
</dbReference>
<keyword evidence="3" id="KW-0004">4Fe-4S</keyword>
<evidence type="ECO:0000256" key="3">
    <source>
        <dbReference type="ARBA" id="ARBA00022485"/>
    </source>
</evidence>
<keyword evidence="9" id="KW-0694">RNA-binding</keyword>
<evidence type="ECO:0000256" key="5">
    <source>
        <dbReference type="ARBA" id="ARBA00022679"/>
    </source>
</evidence>
<feature type="domain" description="Radical SAM core" evidence="16">
    <location>
        <begin position="72"/>
        <end position="339"/>
    </location>
</feature>
<evidence type="ECO:0000313" key="17">
    <source>
        <dbReference type="EMBL" id="HIH08187.1"/>
    </source>
</evidence>
<feature type="binding site" evidence="15">
    <location>
        <position position="87"/>
    </location>
    <ligand>
        <name>[4Fe-4S] cluster</name>
        <dbReference type="ChEBI" id="CHEBI:49883"/>
        <note>4Fe-4S-S-AdoMet</note>
    </ligand>
</feature>
<gene>
    <name evidence="17" type="ORF">HA237_02325</name>
    <name evidence="18" type="ORF">J4224_02710</name>
</gene>
<dbReference type="PROSITE" id="PS51918">
    <property type="entry name" value="RADICAL_SAM"/>
    <property type="match status" value="1"/>
</dbReference>
<dbReference type="InterPro" id="IPR058240">
    <property type="entry name" value="rSAM_sf"/>
</dbReference>
<dbReference type="InterPro" id="IPR034687">
    <property type="entry name" value="ELP3-like"/>
</dbReference>
<keyword evidence="8 15" id="KW-0479">Metal-binding</keyword>
<dbReference type="PANTHER" id="PTHR11135">
    <property type="entry name" value="HISTONE ACETYLTRANSFERASE-RELATED"/>
    <property type="match status" value="1"/>
</dbReference>
<dbReference type="InterPro" id="IPR016181">
    <property type="entry name" value="Acyl_CoA_acyltransferase"/>
</dbReference>
<proteinExistence type="inferred from homology"/>
<evidence type="ECO:0000256" key="8">
    <source>
        <dbReference type="ARBA" id="ARBA00022723"/>
    </source>
</evidence>
<reference evidence="19" key="1">
    <citation type="journal article" date="2020" name="bioRxiv">
        <title>A rank-normalized archaeal taxonomy based on genome phylogeny resolves widespread incomplete and uneven classifications.</title>
        <authorList>
            <person name="Rinke C."/>
            <person name="Chuvochina M."/>
            <person name="Mussig A.J."/>
            <person name="Chaumeil P.-A."/>
            <person name="Waite D.W."/>
            <person name="Whitman W.B."/>
            <person name="Parks D.H."/>
            <person name="Hugenholtz P."/>
        </authorList>
    </citation>
    <scope>NUCLEOTIDE SEQUENCE [LARGE SCALE GENOMIC DNA]</scope>
</reference>
<dbReference type="EC" id="2.3.1.311" evidence="13"/>
<reference evidence="18" key="2">
    <citation type="submission" date="2021-03" db="EMBL/GenBank/DDBJ databases">
        <authorList>
            <person name="Jaffe A."/>
        </authorList>
    </citation>
    <scope>NUCLEOTIDE SEQUENCE</scope>
    <source>
        <strain evidence="18">RIFCSPHIGHO2_01_FULL_GW2011_AR10_43_9</strain>
    </source>
</reference>
<feature type="binding site" evidence="15">
    <location>
        <position position="94"/>
    </location>
    <ligand>
        <name>[4Fe-4S] cluster</name>
        <dbReference type="ChEBI" id="CHEBI:49883"/>
        <note>4Fe-4S-S-AdoMet</note>
    </ligand>
</feature>
<dbReference type="Pfam" id="PF23613">
    <property type="entry name" value="ELP3_N"/>
    <property type="match status" value="1"/>
</dbReference>
<dbReference type="EMBL" id="DUFG01000013">
    <property type="protein sequence ID" value="HIH08187.1"/>
    <property type="molecule type" value="Genomic_DNA"/>
</dbReference>
<dbReference type="GO" id="GO:0051539">
    <property type="term" value="F:4 iron, 4 sulfur cluster binding"/>
    <property type="evidence" value="ECO:0007669"/>
    <property type="project" value="UniProtKB-KW"/>
</dbReference>
<evidence type="ECO:0000313" key="18">
    <source>
        <dbReference type="EMBL" id="MBS3059314.1"/>
    </source>
</evidence>
<dbReference type="SFLD" id="SFLDS00029">
    <property type="entry name" value="Radical_SAM"/>
    <property type="match status" value="1"/>
</dbReference>
<dbReference type="InterPro" id="IPR013785">
    <property type="entry name" value="Aldolase_TIM"/>
</dbReference>
<evidence type="ECO:0000256" key="12">
    <source>
        <dbReference type="ARBA" id="ARBA00023315"/>
    </source>
</evidence>
<dbReference type="InterPro" id="IPR032432">
    <property type="entry name" value="Radical_SAM_C"/>
</dbReference>
<comment type="catalytic activity">
    <reaction evidence="14">
        <text>uridine(34) in tRNA + acetyl-CoA + S-adenosyl-L-methionine + H2O = 5-(carboxymethyl)uridine(34) in tRNA + 5'-deoxyadenosine + L-methionine + CoA + 2 H(+)</text>
        <dbReference type="Rhea" id="RHEA:61020"/>
        <dbReference type="Rhea" id="RHEA-COMP:10407"/>
        <dbReference type="Rhea" id="RHEA-COMP:11727"/>
        <dbReference type="ChEBI" id="CHEBI:15377"/>
        <dbReference type="ChEBI" id="CHEBI:15378"/>
        <dbReference type="ChEBI" id="CHEBI:17319"/>
        <dbReference type="ChEBI" id="CHEBI:57287"/>
        <dbReference type="ChEBI" id="CHEBI:57288"/>
        <dbReference type="ChEBI" id="CHEBI:57844"/>
        <dbReference type="ChEBI" id="CHEBI:59789"/>
        <dbReference type="ChEBI" id="CHEBI:65315"/>
        <dbReference type="ChEBI" id="CHEBI:74882"/>
        <dbReference type="EC" id="2.3.1.311"/>
    </reaction>
    <physiologicalReaction direction="left-to-right" evidence="14">
        <dbReference type="Rhea" id="RHEA:61021"/>
    </physiologicalReaction>
</comment>
<evidence type="ECO:0000256" key="2">
    <source>
        <dbReference type="ARBA" id="ARBA00005494"/>
    </source>
</evidence>
<dbReference type="GO" id="GO:0106261">
    <property type="term" value="F:tRNA uridine(34) acetyltransferase activity"/>
    <property type="evidence" value="ECO:0007669"/>
    <property type="project" value="UniProtKB-EC"/>
</dbReference>
<dbReference type="SFLD" id="SFLDG01086">
    <property type="entry name" value="elongater_protein-like"/>
    <property type="match status" value="1"/>
</dbReference>
<dbReference type="Gene3D" id="3.40.630.30">
    <property type="match status" value="1"/>
</dbReference>
<dbReference type="NCBIfam" id="TIGR01211">
    <property type="entry name" value="ELP3"/>
    <property type="match status" value="1"/>
</dbReference>
<evidence type="ECO:0000256" key="7">
    <source>
        <dbReference type="ARBA" id="ARBA00022694"/>
    </source>
</evidence>
<evidence type="ECO:0000313" key="19">
    <source>
        <dbReference type="Proteomes" id="UP000577419"/>
    </source>
</evidence>
<evidence type="ECO:0000256" key="13">
    <source>
        <dbReference type="ARBA" id="ARBA00044771"/>
    </source>
</evidence>
<dbReference type="Pfam" id="PF04055">
    <property type="entry name" value="Radical_SAM"/>
    <property type="match status" value="1"/>
</dbReference>
<dbReference type="InterPro" id="IPR006638">
    <property type="entry name" value="Elp3/MiaA/NifB-like_rSAM"/>
</dbReference>
<keyword evidence="10 15" id="KW-0408">Iron</keyword>
<evidence type="ECO:0000256" key="10">
    <source>
        <dbReference type="ARBA" id="ARBA00023004"/>
    </source>
</evidence>
<dbReference type="GO" id="GO:0000049">
    <property type="term" value="F:tRNA binding"/>
    <property type="evidence" value="ECO:0007669"/>
    <property type="project" value="UniProtKB-KW"/>
</dbReference>